<evidence type="ECO:0000256" key="3">
    <source>
        <dbReference type="ARBA" id="ARBA00022692"/>
    </source>
</evidence>
<dbReference type="CDD" id="cd06581">
    <property type="entry name" value="TM_PBP1_LivM_like"/>
    <property type="match status" value="1"/>
</dbReference>
<dbReference type="Proteomes" id="UP000306113">
    <property type="component" value="Unassembled WGS sequence"/>
</dbReference>
<keyword evidence="4 6" id="KW-1133">Transmembrane helix</keyword>
<feature type="transmembrane region" description="Helical" evidence="6">
    <location>
        <begin position="169"/>
        <end position="190"/>
    </location>
</feature>
<accession>A0A4S3MD58</accession>
<organism evidence="7 8">
    <name type="scientific">Thalassobius vesicularis</name>
    <dbReference type="NCBI Taxonomy" id="1294297"/>
    <lineage>
        <taxon>Bacteria</taxon>
        <taxon>Pseudomonadati</taxon>
        <taxon>Pseudomonadota</taxon>
        <taxon>Alphaproteobacteria</taxon>
        <taxon>Rhodobacterales</taxon>
        <taxon>Roseobacteraceae</taxon>
        <taxon>Thalassovita</taxon>
    </lineage>
</organism>
<evidence type="ECO:0000313" key="7">
    <source>
        <dbReference type="EMBL" id="THD76781.1"/>
    </source>
</evidence>
<dbReference type="RefSeq" id="WP_136337725.1">
    <property type="nucleotide sequence ID" value="NZ_SSMD01000001.1"/>
</dbReference>
<feature type="transmembrane region" description="Helical" evidence="6">
    <location>
        <begin position="291"/>
        <end position="309"/>
    </location>
</feature>
<dbReference type="OrthoDB" id="9814461at2"/>
<feature type="transmembrane region" description="Helical" evidence="6">
    <location>
        <begin position="259"/>
        <end position="285"/>
    </location>
</feature>
<evidence type="ECO:0000256" key="4">
    <source>
        <dbReference type="ARBA" id="ARBA00022989"/>
    </source>
</evidence>
<dbReference type="PANTHER" id="PTHR30482">
    <property type="entry name" value="HIGH-AFFINITY BRANCHED-CHAIN AMINO ACID TRANSPORT SYSTEM PERMEASE"/>
    <property type="match status" value="1"/>
</dbReference>
<feature type="transmembrane region" description="Helical" evidence="6">
    <location>
        <begin position="220"/>
        <end position="239"/>
    </location>
</feature>
<evidence type="ECO:0000313" key="8">
    <source>
        <dbReference type="Proteomes" id="UP000306113"/>
    </source>
</evidence>
<keyword evidence="2" id="KW-1003">Cell membrane</keyword>
<evidence type="ECO:0000256" key="5">
    <source>
        <dbReference type="ARBA" id="ARBA00023136"/>
    </source>
</evidence>
<keyword evidence="5 6" id="KW-0472">Membrane</keyword>
<dbReference type="GO" id="GO:0005886">
    <property type="term" value="C:plasma membrane"/>
    <property type="evidence" value="ECO:0007669"/>
    <property type="project" value="UniProtKB-SubCell"/>
</dbReference>
<dbReference type="PANTHER" id="PTHR30482:SF17">
    <property type="entry name" value="ABC TRANSPORTER ATP-BINDING PROTEIN"/>
    <property type="match status" value="1"/>
</dbReference>
<dbReference type="GO" id="GO:0015658">
    <property type="term" value="F:branched-chain amino acid transmembrane transporter activity"/>
    <property type="evidence" value="ECO:0007669"/>
    <property type="project" value="InterPro"/>
</dbReference>
<dbReference type="InterPro" id="IPR001851">
    <property type="entry name" value="ABC_transp_permease"/>
</dbReference>
<feature type="transmembrane region" description="Helical" evidence="6">
    <location>
        <begin position="93"/>
        <end position="116"/>
    </location>
</feature>
<feature type="transmembrane region" description="Helical" evidence="6">
    <location>
        <begin position="60"/>
        <end position="86"/>
    </location>
</feature>
<gene>
    <name evidence="7" type="ORF">E7681_02780</name>
</gene>
<sequence length="334" mass="35579">MTSMDMTQGRGISVSVVLRLVLLAVVAGLAVAPVWAGRSDLRLLMEVFSFLALAQMWNLLAGYTGLISVGQQAFVGLGGYLFFALAMFAGLPLLIAIPAAAIATAVIAVPTGWIAFRLQGPYFAIGTWVIAEVFRLSAAQIGALGGGSGISLPVALAKSLADSRGGREMVMYYIAFTIGIASVLMVWGLLRSKWGLALTAIRDSEPAAEAMGVATRRVKFMIYVLAAFWTSLTGGFVFLQKLRITPDAAFSLNEWTAFVIFIVVIGGIGSIEGPVIGVVIFFALREVASDWGTWYLIMMGGIAIAVMLVDKRGVWGAIRARTNLSIFPVTKVLD</sequence>
<protein>
    <submittedName>
        <fullName evidence="7">Branched-chain amino acid ABC transporter permease</fullName>
    </submittedName>
</protein>
<name>A0A4S3MD58_9RHOB</name>
<dbReference type="AlphaFoldDB" id="A0A4S3MD58"/>
<comment type="caution">
    <text evidence="7">The sequence shown here is derived from an EMBL/GenBank/DDBJ whole genome shotgun (WGS) entry which is preliminary data.</text>
</comment>
<comment type="subcellular location">
    <subcellularLocation>
        <location evidence="1">Cell membrane</location>
        <topology evidence="1">Multi-pass membrane protein</topology>
    </subcellularLocation>
</comment>
<dbReference type="EMBL" id="SSMD01000001">
    <property type="protein sequence ID" value="THD76781.1"/>
    <property type="molecule type" value="Genomic_DNA"/>
</dbReference>
<proteinExistence type="predicted"/>
<reference evidence="7 8" key="1">
    <citation type="submission" date="2019-04" db="EMBL/GenBank/DDBJ databases">
        <title>Draft genome sequence of Youngimonas vesicularis.</title>
        <authorList>
            <person name="Hameed A."/>
        </authorList>
    </citation>
    <scope>NUCLEOTIDE SEQUENCE [LARGE SCALE GENOMIC DNA]</scope>
    <source>
        <strain evidence="7 8">CC-AMW-E</strain>
    </source>
</reference>
<evidence type="ECO:0000256" key="6">
    <source>
        <dbReference type="SAM" id="Phobius"/>
    </source>
</evidence>
<keyword evidence="3 6" id="KW-0812">Transmembrane</keyword>
<keyword evidence="8" id="KW-1185">Reference proteome</keyword>
<evidence type="ECO:0000256" key="1">
    <source>
        <dbReference type="ARBA" id="ARBA00004651"/>
    </source>
</evidence>
<dbReference type="InterPro" id="IPR043428">
    <property type="entry name" value="LivM-like"/>
</dbReference>
<dbReference type="Pfam" id="PF02653">
    <property type="entry name" value="BPD_transp_2"/>
    <property type="match status" value="1"/>
</dbReference>
<evidence type="ECO:0000256" key="2">
    <source>
        <dbReference type="ARBA" id="ARBA00022475"/>
    </source>
</evidence>